<dbReference type="Gene3D" id="3.40.140.10">
    <property type="entry name" value="Cytidine Deaminase, domain 2"/>
    <property type="match status" value="1"/>
</dbReference>
<dbReference type="GO" id="GO:0072527">
    <property type="term" value="P:pyrimidine-containing compound metabolic process"/>
    <property type="evidence" value="ECO:0007669"/>
    <property type="project" value="UniProtKB-ARBA"/>
</dbReference>
<dbReference type="GO" id="GO:0055086">
    <property type="term" value="P:nucleobase-containing small molecule metabolic process"/>
    <property type="evidence" value="ECO:0007669"/>
    <property type="project" value="UniProtKB-ARBA"/>
</dbReference>
<keyword evidence="4" id="KW-0963">Cytoplasm</keyword>
<dbReference type="InterPro" id="IPR016193">
    <property type="entry name" value="Cytidine_deaminase-like"/>
</dbReference>
<organism evidence="10 11">
    <name type="scientific">Falsiroseomonas algicola</name>
    <dbReference type="NCBI Taxonomy" id="2716930"/>
    <lineage>
        <taxon>Bacteria</taxon>
        <taxon>Pseudomonadati</taxon>
        <taxon>Pseudomonadota</taxon>
        <taxon>Alphaproteobacteria</taxon>
        <taxon>Acetobacterales</taxon>
        <taxon>Roseomonadaceae</taxon>
        <taxon>Falsiroseomonas</taxon>
    </lineage>
</organism>
<dbReference type="PANTHER" id="PTHR11079:SF190">
    <property type="entry name" value="CYTOSINE DEAMINASE"/>
    <property type="match status" value="1"/>
</dbReference>
<dbReference type="GO" id="GO:0005737">
    <property type="term" value="C:cytoplasm"/>
    <property type="evidence" value="ECO:0007669"/>
    <property type="project" value="UniProtKB-SubCell"/>
</dbReference>
<dbReference type="FunFam" id="3.40.140.10:FF:000016">
    <property type="entry name" value="Cytosine deaminase"/>
    <property type="match status" value="1"/>
</dbReference>
<keyword evidence="11" id="KW-1185">Reference proteome</keyword>
<dbReference type="GO" id="GO:0008835">
    <property type="term" value="F:diaminohydroxyphosphoribosylaminopyrimidine deaminase activity"/>
    <property type="evidence" value="ECO:0007669"/>
    <property type="project" value="TreeGrafter"/>
</dbReference>
<keyword evidence="6" id="KW-0378">Hydrolase</keyword>
<comment type="pathway">
    <text evidence="8">Pyrimidine metabolism.</text>
</comment>
<dbReference type="GO" id="GO:0046872">
    <property type="term" value="F:metal ion binding"/>
    <property type="evidence" value="ECO:0007669"/>
    <property type="project" value="UniProtKB-KW"/>
</dbReference>
<keyword evidence="5" id="KW-0479">Metal-binding</keyword>
<evidence type="ECO:0000256" key="7">
    <source>
        <dbReference type="ARBA" id="ARBA00022833"/>
    </source>
</evidence>
<evidence type="ECO:0000256" key="8">
    <source>
        <dbReference type="ARBA" id="ARBA00060693"/>
    </source>
</evidence>
<dbReference type="RefSeq" id="WP_164692342.1">
    <property type="nucleotide sequence ID" value="NZ_JAAIKB010000001.1"/>
</dbReference>
<keyword evidence="7" id="KW-0862">Zinc</keyword>
<dbReference type="SUPFAM" id="SSF53927">
    <property type="entry name" value="Cytidine deaminase-like"/>
    <property type="match status" value="1"/>
</dbReference>
<evidence type="ECO:0000256" key="2">
    <source>
        <dbReference type="ARBA" id="ARBA00004496"/>
    </source>
</evidence>
<dbReference type="AlphaFoldDB" id="A0A6M1LDS7"/>
<dbReference type="Pfam" id="PF00383">
    <property type="entry name" value="dCMP_cyt_deam_1"/>
    <property type="match status" value="1"/>
</dbReference>
<dbReference type="PROSITE" id="PS51747">
    <property type="entry name" value="CYT_DCMP_DEAMINASES_2"/>
    <property type="match status" value="1"/>
</dbReference>
<dbReference type="PANTHER" id="PTHR11079">
    <property type="entry name" value="CYTOSINE DEAMINASE FAMILY MEMBER"/>
    <property type="match status" value="1"/>
</dbReference>
<sequence>MDDQAFMALALAEAQRGFDEGGVPVGAVLVGVEGRLLGGGHNRRVQDGDPIAHGEMDCLRRVGRMRSYAGTTLYTTLTPCMMCTGTIIQFGIPRVVIGENRSFDGNEDLLRSRGVAVTVLDDPACIALMQRFQREKPAVWAEDIGVDPPA</sequence>
<dbReference type="Proteomes" id="UP000475385">
    <property type="component" value="Unassembled WGS sequence"/>
</dbReference>
<dbReference type="CDD" id="cd01285">
    <property type="entry name" value="nucleoside_deaminase"/>
    <property type="match status" value="1"/>
</dbReference>
<evidence type="ECO:0000256" key="3">
    <source>
        <dbReference type="ARBA" id="ARBA00011738"/>
    </source>
</evidence>
<reference evidence="10 11" key="1">
    <citation type="submission" date="2020-03" db="EMBL/GenBank/DDBJ databases">
        <title>Roseomonas stagni sp. nov., isolated from pond water in Japan.</title>
        <authorList>
            <person name="Furuhata K."/>
            <person name="Miyamoto H."/>
            <person name="Goto K."/>
        </authorList>
    </citation>
    <scope>NUCLEOTIDE SEQUENCE [LARGE SCALE GENOMIC DNA]</scope>
    <source>
        <strain evidence="10 11">PeD5</strain>
    </source>
</reference>
<evidence type="ECO:0000256" key="6">
    <source>
        <dbReference type="ARBA" id="ARBA00022801"/>
    </source>
</evidence>
<proteinExistence type="predicted"/>
<protein>
    <submittedName>
        <fullName evidence="10">Nucleoside deaminase</fullName>
    </submittedName>
</protein>
<comment type="caution">
    <text evidence="10">The sequence shown here is derived from an EMBL/GenBank/DDBJ whole genome shotgun (WGS) entry which is preliminary data.</text>
</comment>
<dbReference type="InterPro" id="IPR002125">
    <property type="entry name" value="CMP_dCMP_dom"/>
</dbReference>
<dbReference type="EMBL" id="JAAIKB010000001">
    <property type="protein sequence ID" value="NGM18443.1"/>
    <property type="molecule type" value="Genomic_DNA"/>
</dbReference>
<evidence type="ECO:0000256" key="1">
    <source>
        <dbReference type="ARBA" id="ARBA00001947"/>
    </source>
</evidence>
<evidence type="ECO:0000313" key="11">
    <source>
        <dbReference type="Proteomes" id="UP000475385"/>
    </source>
</evidence>
<gene>
    <name evidence="10" type="ORF">G3576_00340</name>
</gene>
<evidence type="ECO:0000259" key="9">
    <source>
        <dbReference type="PROSITE" id="PS51747"/>
    </source>
</evidence>
<name>A0A6M1LDS7_9PROT</name>
<accession>A0A6M1LDS7</accession>
<comment type="subcellular location">
    <subcellularLocation>
        <location evidence="2">Cytoplasm</location>
    </subcellularLocation>
</comment>
<evidence type="ECO:0000313" key="10">
    <source>
        <dbReference type="EMBL" id="NGM18443.1"/>
    </source>
</evidence>
<evidence type="ECO:0000256" key="5">
    <source>
        <dbReference type="ARBA" id="ARBA00022723"/>
    </source>
</evidence>
<feature type="domain" description="CMP/dCMP-type deaminase" evidence="9">
    <location>
        <begin position="1"/>
        <end position="117"/>
    </location>
</feature>
<comment type="cofactor">
    <cofactor evidence="1">
        <name>Zn(2+)</name>
        <dbReference type="ChEBI" id="CHEBI:29105"/>
    </cofactor>
</comment>
<evidence type="ECO:0000256" key="4">
    <source>
        <dbReference type="ARBA" id="ARBA00022490"/>
    </source>
</evidence>
<comment type="subunit">
    <text evidence="3">Homodimer.</text>
</comment>